<keyword evidence="2 6" id="KW-0479">Metal-binding</keyword>
<feature type="site" description="Transition state stabilizer" evidence="7">
    <location>
        <position position="153"/>
    </location>
</feature>
<dbReference type="PANTHER" id="PTHR22748:SF6">
    <property type="entry name" value="DNA-(APURINIC OR APYRIMIDINIC SITE) ENDONUCLEASE"/>
    <property type="match status" value="1"/>
</dbReference>
<dbReference type="GO" id="GO:0008311">
    <property type="term" value="F:double-stranded DNA 3'-5' DNA exonuclease activity"/>
    <property type="evidence" value="ECO:0007669"/>
    <property type="project" value="UniProtKB-EC"/>
</dbReference>
<evidence type="ECO:0000256" key="7">
    <source>
        <dbReference type="PIRSR" id="PIRSR604808-3"/>
    </source>
</evidence>
<accession>A0A2U1S7U4</accession>
<feature type="binding site" evidence="6">
    <location>
        <position position="248"/>
    </location>
    <ligand>
        <name>Mg(2+)</name>
        <dbReference type="ChEBI" id="CHEBI:18420"/>
        <label>1</label>
    </ligand>
</feature>
<evidence type="ECO:0000313" key="9">
    <source>
        <dbReference type="EMBL" id="PWB86101.1"/>
    </source>
</evidence>
<sequence length="257" mass="29970">MSIKLTSWNVNGIRAINKKEVFHNWFNNNDSDIINLQEIRAQIADIPKEVYDVDGFNSYFRDAVKKGYSGLATYSKIQPINVVEKIGNPAIDDEGRFLRVDFEDFTLINTYFPNSGSKASRLDYKLEFCNTLADYVCNLRDDGFNIIICGDVNIAHKEIDIRYPDRNHETSGFLPEERQWLSDFLDLGFVDTFRIFNQEPDNYTWWSYRYNARAKGIGWRLDYFFVNKEFKNKVLSAEIESEVMGSDHCPITLELDL</sequence>
<keyword evidence="6" id="KW-0464">Manganese</keyword>
<dbReference type="OrthoDB" id="146626at2157"/>
<dbReference type="PROSITE" id="PS51435">
    <property type="entry name" value="AP_NUCLEASE_F1_4"/>
    <property type="match status" value="1"/>
</dbReference>
<dbReference type="Proteomes" id="UP000245577">
    <property type="component" value="Unassembled WGS sequence"/>
</dbReference>
<feature type="binding site" evidence="6">
    <location>
        <position position="153"/>
    </location>
    <ligand>
        <name>Mg(2+)</name>
        <dbReference type="ChEBI" id="CHEBI:18420"/>
        <label>1</label>
    </ligand>
</feature>
<proteinExistence type="inferred from homology"/>
<evidence type="ECO:0000256" key="3">
    <source>
        <dbReference type="ARBA" id="ARBA00022801"/>
    </source>
</evidence>
<dbReference type="InterPro" id="IPR004808">
    <property type="entry name" value="AP_endonuc_1"/>
</dbReference>
<dbReference type="GO" id="GO:0046872">
    <property type="term" value="F:metal ion binding"/>
    <property type="evidence" value="ECO:0007669"/>
    <property type="project" value="UniProtKB-KW"/>
</dbReference>
<name>A0A2U1S7U4_9EURY</name>
<dbReference type="RefSeq" id="WP_116669740.1">
    <property type="nucleotide sequence ID" value="NZ_MZGU01000004.1"/>
</dbReference>
<dbReference type="GO" id="GO:0008081">
    <property type="term" value="F:phosphoric diester hydrolase activity"/>
    <property type="evidence" value="ECO:0007669"/>
    <property type="project" value="TreeGrafter"/>
</dbReference>
<feature type="domain" description="Endonuclease/exonuclease/phosphatase" evidence="8">
    <location>
        <begin position="7"/>
        <end position="248"/>
    </location>
</feature>
<gene>
    <name evidence="9" type="primary">exoA</name>
    <name evidence="9" type="ORF">MBBWO_09550</name>
</gene>
<feature type="active site" evidence="5">
    <location>
        <position position="111"/>
    </location>
</feature>
<feature type="binding site" evidence="6">
    <location>
        <position position="9"/>
    </location>
    <ligand>
        <name>Mg(2+)</name>
        <dbReference type="ChEBI" id="CHEBI:18420"/>
        <label>1</label>
    </ligand>
</feature>
<dbReference type="GO" id="GO:0006284">
    <property type="term" value="P:base-excision repair"/>
    <property type="evidence" value="ECO:0007669"/>
    <property type="project" value="TreeGrafter"/>
</dbReference>
<protein>
    <submittedName>
        <fullName evidence="9">Exodeoxyribonuclease</fullName>
        <ecNumber evidence="9">3.1.11.2</ecNumber>
    </submittedName>
</protein>
<feature type="binding site" evidence="6">
    <location>
        <position position="38"/>
    </location>
    <ligand>
        <name>Mg(2+)</name>
        <dbReference type="ChEBI" id="CHEBI:18420"/>
        <label>1</label>
    </ligand>
</feature>
<organism evidence="9 10">
    <name type="scientific">Methanobrevibacter woesei</name>
    <dbReference type="NCBI Taxonomy" id="190976"/>
    <lineage>
        <taxon>Archaea</taxon>
        <taxon>Methanobacteriati</taxon>
        <taxon>Methanobacteriota</taxon>
        <taxon>Methanomada group</taxon>
        <taxon>Methanobacteria</taxon>
        <taxon>Methanobacteriales</taxon>
        <taxon>Methanobacteriaceae</taxon>
        <taxon>Methanobrevibacter</taxon>
    </lineage>
</organism>
<dbReference type="EMBL" id="MZGU01000004">
    <property type="protein sequence ID" value="PWB86101.1"/>
    <property type="molecule type" value="Genomic_DNA"/>
</dbReference>
<keyword evidence="10" id="KW-1185">Reference proteome</keyword>
<dbReference type="GO" id="GO:0003906">
    <property type="term" value="F:DNA-(apurinic or apyrimidinic site) endonuclease activity"/>
    <property type="evidence" value="ECO:0007669"/>
    <property type="project" value="TreeGrafter"/>
</dbReference>
<feature type="binding site" evidence="6">
    <location>
        <position position="151"/>
    </location>
    <ligand>
        <name>Mg(2+)</name>
        <dbReference type="ChEBI" id="CHEBI:18420"/>
        <label>1</label>
    </ligand>
</feature>
<evidence type="ECO:0000256" key="6">
    <source>
        <dbReference type="PIRSR" id="PIRSR604808-2"/>
    </source>
</evidence>
<feature type="binding site" evidence="6">
    <location>
        <position position="247"/>
    </location>
    <ligand>
        <name>Mg(2+)</name>
        <dbReference type="ChEBI" id="CHEBI:18420"/>
        <label>1</label>
    </ligand>
</feature>
<feature type="site" description="Important for catalytic activity" evidence="7">
    <location>
        <position position="222"/>
    </location>
</feature>
<dbReference type="InterPro" id="IPR036691">
    <property type="entry name" value="Endo/exonu/phosph_ase_sf"/>
</dbReference>
<evidence type="ECO:0000256" key="4">
    <source>
        <dbReference type="ARBA" id="ARBA00022842"/>
    </source>
</evidence>
<dbReference type="FunFam" id="3.60.10.10:FF:000026">
    <property type="entry name" value="Exodeoxyribonuclease III"/>
    <property type="match status" value="1"/>
</dbReference>
<evidence type="ECO:0000313" key="10">
    <source>
        <dbReference type="Proteomes" id="UP000245577"/>
    </source>
</evidence>
<evidence type="ECO:0000259" key="8">
    <source>
        <dbReference type="Pfam" id="PF03372"/>
    </source>
</evidence>
<dbReference type="NCBIfam" id="TIGR00633">
    <property type="entry name" value="xth"/>
    <property type="match status" value="1"/>
</dbReference>
<keyword evidence="3 9" id="KW-0378">Hydrolase</keyword>
<evidence type="ECO:0000256" key="2">
    <source>
        <dbReference type="ARBA" id="ARBA00022723"/>
    </source>
</evidence>
<comment type="similarity">
    <text evidence="1">Belongs to the DNA repair enzymes AP/ExoA family.</text>
</comment>
<comment type="cofactor">
    <cofactor evidence="6">
        <name>Mg(2+)</name>
        <dbReference type="ChEBI" id="CHEBI:18420"/>
    </cofactor>
    <cofactor evidence="6">
        <name>Mn(2+)</name>
        <dbReference type="ChEBI" id="CHEBI:29035"/>
    </cofactor>
    <text evidence="6">Probably binds two magnesium or manganese ions per subunit.</text>
</comment>
<dbReference type="PANTHER" id="PTHR22748">
    <property type="entry name" value="AP ENDONUCLEASE"/>
    <property type="match status" value="1"/>
</dbReference>
<dbReference type="EC" id="3.1.11.2" evidence="9"/>
<reference evidence="9 10" key="1">
    <citation type="submission" date="2017-03" db="EMBL/GenBank/DDBJ databases">
        <title>Genome sequence of Methanobrevibacter wosei.</title>
        <authorList>
            <person name="Poehlein A."/>
            <person name="Seedorf H."/>
            <person name="Daniel R."/>
        </authorList>
    </citation>
    <scope>NUCLEOTIDE SEQUENCE [LARGE SCALE GENOMIC DNA]</scope>
    <source>
        <strain evidence="9 10">DSM 11979</strain>
    </source>
</reference>
<dbReference type="InterPro" id="IPR005135">
    <property type="entry name" value="Endo/exonuclease/phosphatase"/>
</dbReference>
<dbReference type="Pfam" id="PF03372">
    <property type="entry name" value="Exo_endo_phos"/>
    <property type="match status" value="1"/>
</dbReference>
<keyword evidence="4 6" id="KW-0460">Magnesium</keyword>
<feature type="site" description="Interaction with DNA substrate" evidence="7">
    <location>
        <position position="248"/>
    </location>
</feature>
<dbReference type="SUPFAM" id="SSF56219">
    <property type="entry name" value="DNase I-like"/>
    <property type="match status" value="1"/>
</dbReference>
<feature type="active site" description="Proton donor/acceptor" evidence="5">
    <location>
        <position position="151"/>
    </location>
</feature>
<feature type="active site" description="Proton acceptor" evidence="5">
    <location>
        <position position="248"/>
    </location>
</feature>
<evidence type="ECO:0000256" key="5">
    <source>
        <dbReference type="PIRSR" id="PIRSR604808-1"/>
    </source>
</evidence>
<comment type="caution">
    <text evidence="9">The sequence shown here is derived from an EMBL/GenBank/DDBJ whole genome shotgun (WGS) entry which is preliminary data.</text>
</comment>
<dbReference type="Gene3D" id="3.60.10.10">
    <property type="entry name" value="Endonuclease/exonuclease/phosphatase"/>
    <property type="match status" value="1"/>
</dbReference>
<dbReference type="NCBIfam" id="TIGR00195">
    <property type="entry name" value="exoDNase_III"/>
    <property type="match status" value="1"/>
</dbReference>
<evidence type="ECO:0000256" key="1">
    <source>
        <dbReference type="ARBA" id="ARBA00007092"/>
    </source>
</evidence>
<dbReference type="AlphaFoldDB" id="A0A2U1S7U4"/>